<dbReference type="Pfam" id="PF03401">
    <property type="entry name" value="TctC"/>
    <property type="match status" value="1"/>
</dbReference>
<dbReference type="RefSeq" id="WP_160552271.1">
    <property type="nucleotide sequence ID" value="NZ_CP047650.1"/>
</dbReference>
<feature type="chain" id="PRO_5032466748" evidence="2">
    <location>
        <begin position="26"/>
        <end position="324"/>
    </location>
</feature>
<dbReference type="Proteomes" id="UP000464787">
    <property type="component" value="Chromosome"/>
</dbReference>
<dbReference type="InterPro" id="IPR005064">
    <property type="entry name" value="BUG"/>
</dbReference>
<comment type="similarity">
    <text evidence="1">Belongs to the UPF0065 (bug) family.</text>
</comment>
<dbReference type="InterPro" id="IPR006311">
    <property type="entry name" value="TAT_signal"/>
</dbReference>
<keyword evidence="4" id="KW-1185">Reference proteome</keyword>
<dbReference type="PANTHER" id="PTHR42928:SF5">
    <property type="entry name" value="BLR1237 PROTEIN"/>
    <property type="match status" value="1"/>
</dbReference>
<dbReference type="SUPFAM" id="SSF53850">
    <property type="entry name" value="Periplasmic binding protein-like II"/>
    <property type="match status" value="1"/>
</dbReference>
<organism evidence="3 4">
    <name type="scientific">Xylophilus rhododendri</name>
    <dbReference type="NCBI Taxonomy" id="2697032"/>
    <lineage>
        <taxon>Bacteria</taxon>
        <taxon>Pseudomonadati</taxon>
        <taxon>Pseudomonadota</taxon>
        <taxon>Betaproteobacteria</taxon>
        <taxon>Burkholderiales</taxon>
        <taxon>Xylophilus</taxon>
    </lineage>
</organism>
<evidence type="ECO:0000256" key="1">
    <source>
        <dbReference type="ARBA" id="ARBA00006987"/>
    </source>
</evidence>
<dbReference type="EMBL" id="CP047650">
    <property type="protein sequence ID" value="QHI98754.1"/>
    <property type="molecule type" value="Genomic_DNA"/>
</dbReference>
<evidence type="ECO:0000256" key="2">
    <source>
        <dbReference type="SAM" id="SignalP"/>
    </source>
</evidence>
<dbReference type="InterPro" id="IPR042100">
    <property type="entry name" value="Bug_dom1"/>
</dbReference>
<accession>A0A857J482</accession>
<dbReference type="AlphaFoldDB" id="A0A857J482"/>
<evidence type="ECO:0000313" key="4">
    <source>
        <dbReference type="Proteomes" id="UP000464787"/>
    </source>
</evidence>
<reference evidence="3 4" key="1">
    <citation type="submission" date="2020-01" db="EMBL/GenBank/DDBJ databases">
        <title>Genome sequencing of strain KACC 21265.</title>
        <authorList>
            <person name="Heo J."/>
            <person name="Kim S.-J."/>
            <person name="Kim J.-S."/>
            <person name="Hong S.-B."/>
            <person name="Kwon S.-W."/>
        </authorList>
    </citation>
    <scope>NUCLEOTIDE SEQUENCE [LARGE SCALE GENOMIC DNA]</scope>
    <source>
        <strain evidence="3 4">KACC 21265</strain>
    </source>
</reference>
<dbReference type="CDD" id="cd07012">
    <property type="entry name" value="PBP2_Bug_TTT"/>
    <property type="match status" value="1"/>
</dbReference>
<protein>
    <submittedName>
        <fullName evidence="3">Tripartite tricarboxylate transporter substrate binding protein</fullName>
    </submittedName>
</protein>
<gene>
    <name evidence="3" type="ORF">GT347_12595</name>
</gene>
<evidence type="ECO:0000313" key="3">
    <source>
        <dbReference type="EMBL" id="QHI98754.1"/>
    </source>
</evidence>
<dbReference type="PROSITE" id="PS51318">
    <property type="entry name" value="TAT"/>
    <property type="match status" value="1"/>
</dbReference>
<dbReference type="PANTHER" id="PTHR42928">
    <property type="entry name" value="TRICARBOXYLATE-BINDING PROTEIN"/>
    <property type="match status" value="1"/>
</dbReference>
<dbReference type="KEGG" id="xyk:GT347_12595"/>
<feature type="signal peptide" evidence="2">
    <location>
        <begin position="1"/>
        <end position="25"/>
    </location>
</feature>
<name>A0A857J482_9BURK</name>
<proteinExistence type="inferred from homology"/>
<keyword evidence="2" id="KW-0732">Signal</keyword>
<dbReference type="PIRSF" id="PIRSF017082">
    <property type="entry name" value="YflP"/>
    <property type="match status" value="1"/>
</dbReference>
<sequence length="324" mass="33043">MNRRQLLGRTAALAVAAACAASALAADRFPSKPVTLIVPFAPGGNLDVVARTLAPALEKALGQNVIVDNRAGAGGAIGASFVARAEADGHTLLVTTPNAVGVLPQMTKTTYKLASFQPVGQIATTPLVVMVRKQSRYADIAALLADARAKPGQISVAHSGPGTTNHIAIFQLEAAANIQLNIVAYKGSGPALVDLIGGQVDTMVDQLSSSTTHIQSGALRPLAVMSRDRDPTLPGVPTLREAGLADFEAVTASGLLAPAGTPAANVETLNAALRKALADPAVAAKLVQLGSPGKPSTAAEWQAQLQQEEKRAVALAASGKLKSD</sequence>
<dbReference type="Gene3D" id="3.40.190.150">
    <property type="entry name" value="Bordetella uptake gene, domain 1"/>
    <property type="match status" value="1"/>
</dbReference>
<dbReference type="Gene3D" id="3.40.190.10">
    <property type="entry name" value="Periplasmic binding protein-like II"/>
    <property type="match status" value="1"/>
</dbReference>